<dbReference type="InterPro" id="IPR036388">
    <property type="entry name" value="WH-like_DNA-bd_sf"/>
</dbReference>
<dbReference type="PROSITE" id="PS51683">
    <property type="entry name" value="SAM_OMT_II"/>
    <property type="match status" value="1"/>
</dbReference>
<dbReference type="Pfam" id="PF00891">
    <property type="entry name" value="Methyltransf_2"/>
    <property type="match status" value="1"/>
</dbReference>
<keyword evidence="2 5" id="KW-0808">Transferase</keyword>
<organism evidence="5">
    <name type="scientific">Sorangium cellulosum So0157-2</name>
    <dbReference type="NCBI Taxonomy" id="1254432"/>
    <lineage>
        <taxon>Bacteria</taxon>
        <taxon>Pseudomonadati</taxon>
        <taxon>Myxococcota</taxon>
        <taxon>Polyangia</taxon>
        <taxon>Polyangiales</taxon>
        <taxon>Polyangiaceae</taxon>
        <taxon>Sorangium</taxon>
    </lineage>
</organism>
<protein>
    <submittedName>
        <fullName evidence="5">Putative o-methyltransferase</fullName>
    </submittedName>
</protein>
<feature type="domain" description="O-methyltransferase C-terminal" evidence="4">
    <location>
        <begin position="195"/>
        <end position="347"/>
    </location>
</feature>
<dbReference type="InterPro" id="IPR029063">
    <property type="entry name" value="SAM-dependent_MTases_sf"/>
</dbReference>
<dbReference type="GO" id="GO:0032259">
    <property type="term" value="P:methylation"/>
    <property type="evidence" value="ECO:0007669"/>
    <property type="project" value="UniProtKB-KW"/>
</dbReference>
<dbReference type="GO" id="GO:0008171">
    <property type="term" value="F:O-methyltransferase activity"/>
    <property type="evidence" value="ECO:0007669"/>
    <property type="project" value="InterPro"/>
</dbReference>
<dbReference type="InterPro" id="IPR036390">
    <property type="entry name" value="WH_DNA-bd_sf"/>
</dbReference>
<dbReference type="PANTHER" id="PTHR43712">
    <property type="entry name" value="PUTATIVE (AFU_ORTHOLOGUE AFUA_4G14580)-RELATED"/>
    <property type="match status" value="1"/>
</dbReference>
<reference evidence="5" key="2">
    <citation type="submission" date="2015-05" db="EMBL/GenBank/DDBJ databases">
        <title>The biosynthetic gene cluster for the epothilones from Sorangium cellulosum So0157-2.</title>
        <authorList>
            <person name="Li Y.Z."/>
            <person name="Li Z.F."/>
            <person name="Xia Z.J."/>
            <person name="Zhao J.Y."/>
            <person name="Sun X."/>
            <person name="Zhao L."/>
            <person name="Hu W."/>
            <person name="Liu H."/>
            <person name="Wu Z.H."/>
            <person name="Liu W.F."/>
        </authorList>
    </citation>
    <scope>NUCLEOTIDE SEQUENCE</scope>
    <source>
        <strain evidence="5">So0157-2</strain>
    </source>
</reference>
<accession>A0A0G2Y7A3</accession>
<sequence length="426" mass="46408">TLLALGLFRLTRHWLAQRQRRQRIQREFWERQSRDAVTRLVSGAAAAIPAPLEVLQQHAAVSSTVQAIVVARELGMLRFLDDRPGTTAEELAAQFGFVERPVRAWVELLAAAGVLEGRDHGLAVTEAARFYLYPESPFFDSSLPAASISRSLLHTLRSGSAGGSKAKWSAGSAHHAALWGPAMHRFSFPLGFALDASGLLAGRRAILDVAGGIGSMCVALALRDPSRQLTLLELPGSVDLARQLTDRYGVADRVRCVGGDMFQVAWPDGFDAVLFTNIFHDWNDERCLELARRAYASLKPGGLVLVQEALLDEDRPGPLCTAHFSLMMALDMEARQFRPSELRDLLAEPASSISASCRCSDTTARWSVPGHSPAEPFSHARAAATGLTIGSVCHIMSHAVRMLAVRQCQPGARLVTSRSADHRHVR</sequence>
<dbReference type="CDD" id="cd02440">
    <property type="entry name" value="AdoMet_MTases"/>
    <property type="match status" value="1"/>
</dbReference>
<dbReference type="Gene3D" id="3.40.50.150">
    <property type="entry name" value="Vaccinia Virus protein VP39"/>
    <property type="match status" value="1"/>
</dbReference>
<dbReference type="SUPFAM" id="SSF46785">
    <property type="entry name" value="Winged helix' DNA-binding domain"/>
    <property type="match status" value="1"/>
</dbReference>
<name>A0A0G2Y7A3_SORCE</name>
<dbReference type="EMBL" id="EU414841">
    <property type="protein sequence ID" value="AKI82197.1"/>
    <property type="molecule type" value="Genomic_DNA"/>
</dbReference>
<feature type="non-terminal residue" evidence="5">
    <location>
        <position position="1"/>
    </location>
</feature>
<evidence type="ECO:0000313" key="5">
    <source>
        <dbReference type="EMBL" id="AKI82197.1"/>
    </source>
</evidence>
<dbReference type="InterPro" id="IPR016461">
    <property type="entry name" value="COMT-like"/>
</dbReference>
<dbReference type="PANTHER" id="PTHR43712:SF2">
    <property type="entry name" value="O-METHYLTRANSFERASE CICE"/>
    <property type="match status" value="1"/>
</dbReference>
<keyword evidence="1 5" id="KW-0489">Methyltransferase</keyword>
<proteinExistence type="predicted"/>
<reference evidence="5" key="1">
    <citation type="journal article" date="2013" name="Appl. Microbiol. Biotechnol.">
        <title>Characteristics and activity analysis of epothilone operon promoters from Sorangium cellulosum strains in Escherichia coli.</title>
        <authorList>
            <person name="Zhu L.P."/>
            <person name="Li Z.F."/>
            <person name="Sun X."/>
            <person name="Li S.G."/>
            <person name="Li Y.Z."/>
        </authorList>
    </citation>
    <scope>NUCLEOTIDE SEQUENCE</scope>
    <source>
        <strain evidence="5">So0157-2</strain>
    </source>
</reference>
<dbReference type="InterPro" id="IPR001077">
    <property type="entry name" value="COMT_C"/>
</dbReference>
<dbReference type="Gene3D" id="1.10.10.10">
    <property type="entry name" value="Winged helix-like DNA-binding domain superfamily/Winged helix DNA-binding domain"/>
    <property type="match status" value="1"/>
</dbReference>
<dbReference type="SUPFAM" id="SSF53335">
    <property type="entry name" value="S-adenosyl-L-methionine-dependent methyltransferases"/>
    <property type="match status" value="1"/>
</dbReference>
<dbReference type="AlphaFoldDB" id="A0A0G2Y7A3"/>
<evidence type="ECO:0000259" key="4">
    <source>
        <dbReference type="Pfam" id="PF00891"/>
    </source>
</evidence>
<keyword evidence="3" id="KW-0949">S-adenosyl-L-methionine</keyword>
<evidence type="ECO:0000256" key="3">
    <source>
        <dbReference type="ARBA" id="ARBA00022691"/>
    </source>
</evidence>
<evidence type="ECO:0000256" key="2">
    <source>
        <dbReference type="ARBA" id="ARBA00022679"/>
    </source>
</evidence>
<evidence type="ECO:0000256" key="1">
    <source>
        <dbReference type="ARBA" id="ARBA00022603"/>
    </source>
</evidence>